<feature type="binding site" evidence="6">
    <location>
        <position position="448"/>
    </location>
    <ligand>
        <name>(S)-malate</name>
        <dbReference type="ChEBI" id="CHEBI:15589"/>
    </ligand>
</feature>
<dbReference type="GO" id="GO:0005829">
    <property type="term" value="C:cytosol"/>
    <property type="evidence" value="ECO:0007669"/>
    <property type="project" value="TreeGrafter"/>
</dbReference>
<dbReference type="GO" id="GO:0004470">
    <property type="term" value="F:malic enzyme activity"/>
    <property type="evidence" value="ECO:0007669"/>
    <property type="project" value="InterPro"/>
</dbReference>
<name>A0A2V1MZ76_9LACO</name>
<dbReference type="EMBL" id="QCXQ01000002">
    <property type="protein sequence ID" value="PWG00267.1"/>
    <property type="molecule type" value="Genomic_DNA"/>
</dbReference>
<dbReference type="EC" id="1.1.1.38" evidence="11"/>
<dbReference type="Gene3D" id="3.40.50.10380">
    <property type="entry name" value="Malic enzyme, N-terminal domain"/>
    <property type="match status" value="1"/>
</dbReference>
<feature type="binding site" evidence="7">
    <location>
        <position position="236"/>
    </location>
    <ligand>
        <name>a divalent metal cation</name>
        <dbReference type="ChEBI" id="CHEBI:60240"/>
    </ligand>
</feature>
<dbReference type="GO" id="GO:0043464">
    <property type="term" value="P:malolactic fermentation"/>
    <property type="evidence" value="ECO:0007669"/>
    <property type="project" value="InterPro"/>
</dbReference>
<keyword evidence="12" id="KW-1185">Reference proteome</keyword>
<dbReference type="SMART" id="SM00919">
    <property type="entry name" value="Malic_M"/>
    <property type="match status" value="1"/>
</dbReference>
<evidence type="ECO:0000313" key="12">
    <source>
        <dbReference type="Proteomes" id="UP000245080"/>
    </source>
</evidence>
<dbReference type="OrthoDB" id="3314528at2"/>
<feature type="binding site" evidence="6">
    <location>
        <position position="404"/>
    </location>
    <ligand>
        <name>(S)-malate</name>
        <dbReference type="ChEBI" id="CHEBI:15589"/>
    </ligand>
</feature>
<dbReference type="Pfam" id="PF00390">
    <property type="entry name" value="malic"/>
    <property type="match status" value="1"/>
</dbReference>
<feature type="domain" description="Malic enzyme NAD-binding" evidence="9">
    <location>
        <begin position="260"/>
        <end position="516"/>
    </location>
</feature>
<dbReference type="GO" id="GO:0051287">
    <property type="term" value="F:NAD binding"/>
    <property type="evidence" value="ECO:0007669"/>
    <property type="project" value="InterPro"/>
</dbReference>
<dbReference type="GO" id="GO:0046872">
    <property type="term" value="F:metal ion binding"/>
    <property type="evidence" value="ECO:0007669"/>
    <property type="project" value="UniProtKB-KW"/>
</dbReference>
<evidence type="ECO:0000313" key="11">
    <source>
        <dbReference type="EMBL" id="PWG00267.1"/>
    </source>
</evidence>
<sequence>MMNPTALLANPFLNKGTAFSIQERSKYHLTGLIPPQVETIAAQAARAYHEFLREPRGLNQREFLMRLFNTNRTLFFYLFGQHIAEMMPVVYDPVIADAIEHYSDIYMKPQGAAFLSIDHPENIRQTLQEAASGRDIHLIVVTDAEAILGIGDWGVNGVEIAIGKLMVYTAAAGINPEQVLPVILDTGTENNALLKDPRYLGNRHHRIRGARYDQFIDQFVTTAEPLFNNLYLHWEDFGRGTAAAILARYQDQILTFNDDIQGTGIITLAGILGALKISGEKLTDQTYLCFGAGSAGAGITDRIYQEMRQQGLSEATARAHFYLVDRQGLLFNDDPNLTPAQRKFARSRSDFSHPETLTSLAAVVAAIHPTILVGTSTVTGAFTEKIVREMAAHTARPIIFPLSNPTKLAEATAEDLITWTDGRALVATGVPAEAVTYGGVQYHIGQANNALVYPGLGLGAIAVHASRLSDPMISAAAHSLSGIVDPNQPGAAVLPPVDQLQRFSNTIAVATAKAAVTAGLNQIPVNDVTQTVTDTQWHPAY</sequence>
<dbReference type="Gene3D" id="3.40.50.720">
    <property type="entry name" value="NAD(P)-binding Rossmann-like Domain"/>
    <property type="match status" value="1"/>
</dbReference>
<comment type="similarity">
    <text evidence="2 8">Belongs to the malic enzymes family.</text>
</comment>
<feature type="binding site" evidence="7">
    <location>
        <position position="259"/>
    </location>
    <ligand>
        <name>a divalent metal cation</name>
        <dbReference type="ChEBI" id="CHEBI:60240"/>
    </ligand>
</feature>
<feature type="domain" description="Malic enzyme N-terminal" evidence="10">
    <location>
        <begin position="68"/>
        <end position="250"/>
    </location>
</feature>
<feature type="active site" description="Proton donor" evidence="5">
    <location>
        <position position="91"/>
    </location>
</feature>
<evidence type="ECO:0000259" key="9">
    <source>
        <dbReference type="SMART" id="SM00919"/>
    </source>
</evidence>
<organism evidence="11 12">
    <name type="scientific">Levilactobacillus bambusae</name>
    <dbReference type="NCBI Taxonomy" id="2024736"/>
    <lineage>
        <taxon>Bacteria</taxon>
        <taxon>Bacillati</taxon>
        <taxon>Bacillota</taxon>
        <taxon>Bacilli</taxon>
        <taxon>Lactobacillales</taxon>
        <taxon>Lactobacillaceae</taxon>
        <taxon>Levilactobacillus</taxon>
    </lineage>
</organism>
<comment type="cofactor">
    <cofactor evidence="1">
        <name>Mn(2+)</name>
        <dbReference type="ChEBI" id="CHEBI:29035"/>
    </cofactor>
</comment>
<dbReference type="GO" id="GO:0006108">
    <property type="term" value="P:malate metabolic process"/>
    <property type="evidence" value="ECO:0007669"/>
    <property type="project" value="TreeGrafter"/>
</dbReference>
<dbReference type="AlphaFoldDB" id="A0A2V1MZ76"/>
<accession>A0A2V1MZ76</accession>
<feature type="active site" description="Proton donor" evidence="5">
    <location>
        <position position="164"/>
    </location>
</feature>
<dbReference type="SUPFAM" id="SSF53223">
    <property type="entry name" value="Aminoacid dehydrogenase-like, N-terminal domain"/>
    <property type="match status" value="1"/>
</dbReference>
<evidence type="ECO:0000256" key="5">
    <source>
        <dbReference type="PIRSR" id="PIRSR000106-1"/>
    </source>
</evidence>
<dbReference type="PANTHER" id="PTHR23406">
    <property type="entry name" value="MALIC ENZYME-RELATED"/>
    <property type="match status" value="1"/>
</dbReference>
<dbReference type="InterPro" id="IPR036291">
    <property type="entry name" value="NAD(P)-bd_dom_sf"/>
</dbReference>
<dbReference type="PIRSF" id="PIRSF000106">
    <property type="entry name" value="ME"/>
    <property type="match status" value="1"/>
</dbReference>
<dbReference type="InterPro" id="IPR048182">
    <property type="entry name" value="Malolactic_enz"/>
</dbReference>
<feature type="binding site" evidence="7">
    <location>
        <position position="235"/>
    </location>
    <ligand>
        <name>a divalent metal cation</name>
        <dbReference type="ChEBI" id="CHEBI:60240"/>
    </ligand>
</feature>
<dbReference type="SUPFAM" id="SSF51735">
    <property type="entry name" value="NAD(P)-binding Rossmann-fold domains"/>
    <property type="match status" value="1"/>
</dbReference>
<evidence type="ECO:0000259" key="10">
    <source>
        <dbReference type="SMART" id="SM01274"/>
    </source>
</evidence>
<dbReference type="NCBIfam" id="NF041582">
    <property type="entry name" value="malolactic"/>
    <property type="match status" value="1"/>
</dbReference>
<keyword evidence="11" id="KW-0560">Oxidoreductase</keyword>
<evidence type="ECO:0000256" key="8">
    <source>
        <dbReference type="RuleBase" id="RU003427"/>
    </source>
</evidence>
<dbReference type="InterPro" id="IPR015884">
    <property type="entry name" value="Malic_enzyme_CS"/>
</dbReference>
<evidence type="ECO:0000256" key="7">
    <source>
        <dbReference type="PIRSR" id="PIRSR000106-3"/>
    </source>
</evidence>
<reference evidence="11 12" key="1">
    <citation type="journal article" date="2018" name="Int. J. Syst. Evol. Microbiol.">
        <title>Lactobacillus bambusae sp. nov., isolated from a traditional fermented Ma-bamboo shoots of Taiwan.</title>
        <authorList>
            <person name="Wang L.-T."/>
        </authorList>
    </citation>
    <scope>NUCLEOTIDE SEQUENCE [LARGE SCALE GENOMIC DNA]</scope>
    <source>
        <strain evidence="11 12">BS-W1</strain>
    </source>
</reference>
<protein>
    <submittedName>
        <fullName evidence="11">NAD-dependent malic enzyme</fullName>
        <ecNumber evidence="11">1.1.1.38</ecNumber>
    </submittedName>
</protein>
<keyword evidence="4" id="KW-0520">NAD</keyword>
<dbReference type="Pfam" id="PF03949">
    <property type="entry name" value="Malic_M"/>
    <property type="match status" value="1"/>
</dbReference>
<evidence type="ECO:0000256" key="3">
    <source>
        <dbReference type="ARBA" id="ARBA00022723"/>
    </source>
</evidence>
<dbReference type="FunFam" id="3.40.50.720:FF:000182">
    <property type="entry name" value="NAD-dependent malic enzyme"/>
    <property type="match status" value="1"/>
</dbReference>
<evidence type="ECO:0000256" key="2">
    <source>
        <dbReference type="ARBA" id="ARBA00008785"/>
    </source>
</evidence>
<dbReference type="GO" id="GO:0043883">
    <property type="term" value="F:malolactic enzyme activity"/>
    <property type="evidence" value="ECO:0007669"/>
    <property type="project" value="InterPro"/>
</dbReference>
<comment type="cofactor">
    <cofactor evidence="7">
        <name>Mg(2+)</name>
        <dbReference type="ChEBI" id="CHEBI:18420"/>
    </cofactor>
    <cofactor evidence="7">
        <name>Mn(2+)</name>
        <dbReference type="ChEBI" id="CHEBI:29035"/>
    </cofactor>
    <text evidence="7">Divalent metal cations. Prefers magnesium or manganese.</text>
</comment>
<gene>
    <name evidence="11" type="ORF">DCM90_04865</name>
</gene>
<dbReference type="PANTHER" id="PTHR23406:SF34">
    <property type="entry name" value="NAD-DEPENDENT MALIC ENZYME, MITOCHONDRIAL"/>
    <property type="match status" value="1"/>
</dbReference>
<evidence type="ECO:0000256" key="1">
    <source>
        <dbReference type="ARBA" id="ARBA00001936"/>
    </source>
</evidence>
<dbReference type="PROSITE" id="PS00331">
    <property type="entry name" value="MALIC_ENZYMES"/>
    <property type="match status" value="1"/>
</dbReference>
<comment type="caution">
    <text evidence="11">The sequence shown here is derived from an EMBL/GenBank/DDBJ whole genome shotgun (WGS) entry which is preliminary data.</text>
</comment>
<proteinExistence type="inferred from homology"/>
<evidence type="ECO:0000256" key="4">
    <source>
        <dbReference type="ARBA" id="ARBA00023027"/>
    </source>
</evidence>
<dbReference type="InterPro" id="IPR001891">
    <property type="entry name" value="Malic_OxRdtase"/>
</dbReference>
<dbReference type="NCBIfam" id="NF010052">
    <property type="entry name" value="PRK13529.1"/>
    <property type="match status" value="1"/>
</dbReference>
<dbReference type="InterPro" id="IPR046346">
    <property type="entry name" value="Aminoacid_DH-like_N_sf"/>
</dbReference>
<dbReference type="PRINTS" id="PR00072">
    <property type="entry name" value="MALOXRDTASE"/>
</dbReference>
<dbReference type="Proteomes" id="UP000245080">
    <property type="component" value="Unassembled WGS sequence"/>
</dbReference>
<keyword evidence="3 7" id="KW-0479">Metal-binding</keyword>
<dbReference type="InterPro" id="IPR012301">
    <property type="entry name" value="Malic_N_dom"/>
</dbReference>
<dbReference type="InterPro" id="IPR012302">
    <property type="entry name" value="Malic_NAD-bd"/>
</dbReference>
<dbReference type="InterPro" id="IPR037062">
    <property type="entry name" value="Malic_N_dom_sf"/>
</dbReference>
<dbReference type="SMART" id="SM01274">
    <property type="entry name" value="malic"/>
    <property type="match status" value="1"/>
</dbReference>
<evidence type="ECO:0000256" key="6">
    <source>
        <dbReference type="PIRSR" id="PIRSR000106-2"/>
    </source>
</evidence>
<dbReference type="GO" id="GO:0016616">
    <property type="term" value="F:oxidoreductase activity, acting on the CH-OH group of donors, NAD or NADP as acceptor"/>
    <property type="evidence" value="ECO:0007669"/>
    <property type="project" value="InterPro"/>
</dbReference>